<sequence length="72" mass="8650">MERTRFCNFFRICSLYNHSYEPNAKYDKDFVNNRIVFTSVKTVKKGEEITVNYNGDPDKKEKVWFEKSELNS</sequence>
<name>A0A2M8LGL5_9BACT</name>
<gene>
    <name evidence="2" type="ORF">COV05_04170</name>
</gene>
<dbReference type="EMBL" id="PFEU01000018">
    <property type="protein sequence ID" value="PJE76536.1"/>
    <property type="molecule type" value="Genomic_DNA"/>
</dbReference>
<dbReference type="Gene3D" id="2.170.270.10">
    <property type="entry name" value="SET domain"/>
    <property type="match status" value="1"/>
</dbReference>
<organism evidence="2 3">
    <name type="scientific">Candidatus Uhrbacteria bacterium CG10_big_fil_rev_8_21_14_0_10_48_16</name>
    <dbReference type="NCBI Taxonomy" id="1975038"/>
    <lineage>
        <taxon>Bacteria</taxon>
        <taxon>Candidatus Uhriibacteriota</taxon>
    </lineage>
</organism>
<dbReference type="Pfam" id="PF00856">
    <property type="entry name" value="SET"/>
    <property type="match status" value="1"/>
</dbReference>
<dbReference type="InterPro" id="IPR001214">
    <property type="entry name" value="SET_dom"/>
</dbReference>
<dbReference type="SUPFAM" id="SSF82199">
    <property type="entry name" value="SET domain"/>
    <property type="match status" value="1"/>
</dbReference>
<feature type="domain" description="SET" evidence="1">
    <location>
        <begin position="1"/>
        <end position="54"/>
    </location>
</feature>
<dbReference type="InterPro" id="IPR046341">
    <property type="entry name" value="SET_dom_sf"/>
</dbReference>
<protein>
    <recommendedName>
        <fullName evidence="1">SET domain-containing protein</fullName>
    </recommendedName>
</protein>
<accession>A0A2M8LGL5</accession>
<comment type="caution">
    <text evidence="2">The sequence shown here is derived from an EMBL/GenBank/DDBJ whole genome shotgun (WGS) entry which is preliminary data.</text>
</comment>
<evidence type="ECO:0000259" key="1">
    <source>
        <dbReference type="PROSITE" id="PS50280"/>
    </source>
</evidence>
<proteinExistence type="predicted"/>
<dbReference type="Proteomes" id="UP000231436">
    <property type="component" value="Unassembled WGS sequence"/>
</dbReference>
<reference evidence="3" key="1">
    <citation type="submission" date="2017-09" db="EMBL/GenBank/DDBJ databases">
        <title>Depth-based differentiation of microbial function through sediment-hosted aquifers and enrichment of novel symbionts in the deep terrestrial subsurface.</title>
        <authorList>
            <person name="Probst A.J."/>
            <person name="Ladd B."/>
            <person name="Jarett J.K."/>
            <person name="Geller-Mcgrath D.E."/>
            <person name="Sieber C.M.K."/>
            <person name="Emerson J.B."/>
            <person name="Anantharaman K."/>
            <person name="Thomas B.C."/>
            <person name="Malmstrom R."/>
            <person name="Stieglmeier M."/>
            <person name="Klingl A."/>
            <person name="Woyke T."/>
            <person name="Ryan C.M."/>
            <person name="Banfield J.F."/>
        </authorList>
    </citation>
    <scope>NUCLEOTIDE SEQUENCE [LARGE SCALE GENOMIC DNA]</scope>
</reference>
<evidence type="ECO:0000313" key="2">
    <source>
        <dbReference type="EMBL" id="PJE76536.1"/>
    </source>
</evidence>
<evidence type="ECO:0000313" key="3">
    <source>
        <dbReference type="Proteomes" id="UP000231436"/>
    </source>
</evidence>
<dbReference type="AlphaFoldDB" id="A0A2M8LGL5"/>
<dbReference type="PROSITE" id="PS50280">
    <property type="entry name" value="SET"/>
    <property type="match status" value="1"/>
</dbReference>